<evidence type="ECO:0000313" key="2">
    <source>
        <dbReference type="Proteomes" id="UP000179467"/>
    </source>
</evidence>
<accession>A0A1S1HH80</accession>
<proteinExistence type="predicted"/>
<dbReference type="Proteomes" id="UP000179467">
    <property type="component" value="Unassembled WGS sequence"/>
</dbReference>
<keyword evidence="2" id="KW-1185">Reference proteome</keyword>
<name>A0A1S1HH80_9SPHN</name>
<dbReference type="RefSeq" id="WP_191225214.1">
    <property type="nucleotide sequence ID" value="NZ_MIPT01000001.1"/>
</dbReference>
<evidence type="ECO:0000313" key="1">
    <source>
        <dbReference type="EMBL" id="OHT21388.1"/>
    </source>
</evidence>
<protein>
    <submittedName>
        <fullName evidence="1">Uncharacterized protein</fullName>
    </submittedName>
</protein>
<gene>
    <name evidence="1" type="ORF">BHE75_03395</name>
</gene>
<organism evidence="1 2">
    <name type="scientific">Edaphosphingomonas haloaromaticamans</name>
    <dbReference type="NCBI Taxonomy" id="653954"/>
    <lineage>
        <taxon>Bacteria</taxon>
        <taxon>Pseudomonadati</taxon>
        <taxon>Pseudomonadota</taxon>
        <taxon>Alphaproteobacteria</taxon>
        <taxon>Sphingomonadales</taxon>
        <taxon>Rhizorhabdaceae</taxon>
        <taxon>Edaphosphingomonas</taxon>
    </lineage>
</organism>
<sequence length="45" mass="5098">MHQAVVELTAPPRAGQGVGDALRQAYRPEMAEIPVEWRQLIRQLD</sequence>
<dbReference type="AlphaFoldDB" id="A0A1S1HH80"/>
<comment type="caution">
    <text evidence="1">The sequence shown here is derived from an EMBL/GenBank/DDBJ whole genome shotgun (WGS) entry which is preliminary data.</text>
</comment>
<dbReference type="EMBL" id="MIPT01000001">
    <property type="protein sequence ID" value="OHT21388.1"/>
    <property type="molecule type" value="Genomic_DNA"/>
</dbReference>
<reference evidence="1 2" key="1">
    <citation type="submission" date="2016-09" db="EMBL/GenBank/DDBJ databases">
        <title>Metabolic pathway, cell adaptation mechanisms and a novel monoxygenase revealed through proteogenomic-transcription analysis of a Sphingomonas haloaromaticamans strain degrading the fungicide ortho-phenylphenol.</title>
        <authorList>
            <person name="Perruchon C."/>
            <person name="Papadopoulou E.S."/>
            <person name="Rousidou C."/>
            <person name="Vasileiadis S."/>
            <person name="Tanou G."/>
            <person name="Amoutzias G."/>
            <person name="Molassiotis A."/>
            <person name="Karpouzas D.G."/>
        </authorList>
    </citation>
    <scope>NUCLEOTIDE SEQUENCE [LARGE SCALE GENOMIC DNA]</scope>
    <source>
        <strain evidence="1 2">P3</strain>
    </source>
</reference>